<reference evidence="1 2" key="1">
    <citation type="journal article" date="2013" name="Curr. Biol.">
        <title>The Genome of the Foraminiferan Reticulomyxa filosa.</title>
        <authorList>
            <person name="Glockner G."/>
            <person name="Hulsmann N."/>
            <person name="Schleicher M."/>
            <person name="Noegel A.A."/>
            <person name="Eichinger L."/>
            <person name="Gallinger C."/>
            <person name="Pawlowski J."/>
            <person name="Sierra R."/>
            <person name="Euteneuer U."/>
            <person name="Pillet L."/>
            <person name="Moustafa A."/>
            <person name="Platzer M."/>
            <person name="Groth M."/>
            <person name="Szafranski K."/>
            <person name="Schliwa M."/>
        </authorList>
    </citation>
    <scope>NUCLEOTIDE SEQUENCE [LARGE SCALE GENOMIC DNA]</scope>
</reference>
<organism evidence="1 2">
    <name type="scientific">Reticulomyxa filosa</name>
    <dbReference type="NCBI Taxonomy" id="46433"/>
    <lineage>
        <taxon>Eukaryota</taxon>
        <taxon>Sar</taxon>
        <taxon>Rhizaria</taxon>
        <taxon>Retaria</taxon>
        <taxon>Foraminifera</taxon>
        <taxon>Monothalamids</taxon>
        <taxon>Reticulomyxidae</taxon>
        <taxon>Reticulomyxa</taxon>
    </lineage>
</organism>
<dbReference type="AlphaFoldDB" id="X6M1K0"/>
<proteinExistence type="predicted"/>
<protein>
    <submittedName>
        <fullName evidence="1">Uncharacterized protein</fullName>
    </submittedName>
</protein>
<name>X6M1K0_RETFI</name>
<comment type="caution">
    <text evidence="1">The sequence shown here is derived from an EMBL/GenBank/DDBJ whole genome shotgun (WGS) entry which is preliminary data.</text>
</comment>
<gene>
    <name evidence="1" type="ORF">RFI_29363</name>
</gene>
<accession>X6M1K0</accession>
<evidence type="ECO:0000313" key="2">
    <source>
        <dbReference type="Proteomes" id="UP000023152"/>
    </source>
</evidence>
<sequence length="137" mass="16116">MNFKIILENCFNPQRIEILRKLISNCRYVFNNLHTLTNKTEILCKTLLVMLRIGSEMSKIILEISVIIYSEFDENIFIEGPDFAKCKIFKNTTKQNETRRLINGLMPILSLSLQSFANIKKRFDNNVLSENFYRMKA</sequence>
<evidence type="ECO:0000313" key="1">
    <source>
        <dbReference type="EMBL" id="ETO08028.1"/>
    </source>
</evidence>
<dbReference type="Proteomes" id="UP000023152">
    <property type="component" value="Unassembled WGS sequence"/>
</dbReference>
<keyword evidence="2" id="KW-1185">Reference proteome</keyword>
<dbReference type="EMBL" id="ASPP01025429">
    <property type="protein sequence ID" value="ETO08028.1"/>
    <property type="molecule type" value="Genomic_DNA"/>
</dbReference>